<gene>
    <name evidence="2" type="ORF">EI42_04158</name>
</gene>
<reference evidence="2 3" key="1">
    <citation type="submission" date="2018-06" db="EMBL/GenBank/DDBJ databases">
        <title>Genomic Encyclopedia of Archaeal and Bacterial Type Strains, Phase II (KMG-II): from individual species to whole genera.</title>
        <authorList>
            <person name="Goeker M."/>
        </authorList>
    </citation>
    <scope>NUCLEOTIDE SEQUENCE [LARGE SCALE GENOMIC DNA]</scope>
    <source>
        <strain evidence="2 3">ATCC BAA-1881</strain>
    </source>
</reference>
<protein>
    <submittedName>
        <fullName evidence="2">Mannosyl-glycoprotein endo-beta-N-acetylglucosaminidase</fullName>
    </submittedName>
</protein>
<feature type="transmembrane region" description="Helical" evidence="1">
    <location>
        <begin position="81"/>
        <end position="101"/>
    </location>
</feature>
<sequence>MASGNYIKRKRPVTQMTDIQPVIRRTTRLLEAVPGMDFRDTDELHLEAIQTRTTTAFTVSRPAASKPAISPLARHLPWLRVFLICLIMVIVGTGVLIGVGISQRSNGSLLLPYSGGKVYDIQVGGELANTWQTKQPIKPKVELPKQTGPYSVLGKPTITADFINKVLQDYGSPAAGKGKALYDLGVQYGIDPVYALAFFLHESGFGTQGEARVTHSLGNLRCIPNYDCIDQDRGGYASFPSWEEGFKAWYALIRNLYVAQWGKTTIDQIIPTYAPRADNNDEKAYINAVKHSVDTWRAGTLRP</sequence>
<dbReference type="OrthoDB" id="144170at2"/>
<accession>A0A326UBV5</accession>
<keyword evidence="1" id="KW-0812">Transmembrane</keyword>
<evidence type="ECO:0000256" key="1">
    <source>
        <dbReference type="SAM" id="Phobius"/>
    </source>
</evidence>
<evidence type="ECO:0000313" key="3">
    <source>
        <dbReference type="Proteomes" id="UP000248806"/>
    </source>
</evidence>
<organism evidence="2 3">
    <name type="scientific">Thermosporothrix hazakensis</name>
    <dbReference type="NCBI Taxonomy" id="644383"/>
    <lineage>
        <taxon>Bacteria</taxon>
        <taxon>Bacillati</taxon>
        <taxon>Chloroflexota</taxon>
        <taxon>Ktedonobacteria</taxon>
        <taxon>Ktedonobacterales</taxon>
        <taxon>Thermosporotrichaceae</taxon>
        <taxon>Thermosporothrix</taxon>
    </lineage>
</organism>
<dbReference type="AlphaFoldDB" id="A0A326UBV5"/>
<keyword evidence="1" id="KW-1133">Transmembrane helix</keyword>
<comment type="caution">
    <text evidence="2">The sequence shown here is derived from an EMBL/GenBank/DDBJ whole genome shotgun (WGS) entry which is preliminary data.</text>
</comment>
<name>A0A326UBV5_THEHA</name>
<keyword evidence="3" id="KW-1185">Reference proteome</keyword>
<dbReference type="Proteomes" id="UP000248806">
    <property type="component" value="Unassembled WGS sequence"/>
</dbReference>
<dbReference type="RefSeq" id="WP_111324494.1">
    <property type="nucleotide sequence ID" value="NZ_BIFX01000001.1"/>
</dbReference>
<dbReference type="EMBL" id="QKUF01000017">
    <property type="protein sequence ID" value="PZW25665.1"/>
    <property type="molecule type" value="Genomic_DNA"/>
</dbReference>
<evidence type="ECO:0000313" key="2">
    <source>
        <dbReference type="EMBL" id="PZW25665.1"/>
    </source>
</evidence>
<proteinExistence type="predicted"/>
<keyword evidence="1" id="KW-0472">Membrane</keyword>